<evidence type="ECO:0000256" key="9">
    <source>
        <dbReference type="ARBA" id="ARBA00022840"/>
    </source>
</evidence>
<gene>
    <name evidence="16" type="ORF">F3Y22_tig00110602pilonHSYRG00382</name>
</gene>
<keyword evidence="7" id="KW-0547">Nucleotide-binding</keyword>
<evidence type="ECO:0000256" key="1">
    <source>
        <dbReference type="ARBA" id="ARBA00004479"/>
    </source>
</evidence>
<feature type="domain" description="Protein kinase" evidence="15">
    <location>
        <begin position="1"/>
        <end position="248"/>
    </location>
</feature>
<evidence type="ECO:0000256" key="10">
    <source>
        <dbReference type="ARBA" id="ARBA00022989"/>
    </source>
</evidence>
<organism evidence="16 17">
    <name type="scientific">Hibiscus syriacus</name>
    <name type="common">Rose of Sharon</name>
    <dbReference type="NCBI Taxonomy" id="106335"/>
    <lineage>
        <taxon>Eukaryota</taxon>
        <taxon>Viridiplantae</taxon>
        <taxon>Streptophyta</taxon>
        <taxon>Embryophyta</taxon>
        <taxon>Tracheophyta</taxon>
        <taxon>Spermatophyta</taxon>
        <taxon>Magnoliopsida</taxon>
        <taxon>eudicotyledons</taxon>
        <taxon>Gunneridae</taxon>
        <taxon>Pentapetalae</taxon>
        <taxon>rosids</taxon>
        <taxon>malvids</taxon>
        <taxon>Malvales</taxon>
        <taxon>Malvaceae</taxon>
        <taxon>Malvoideae</taxon>
        <taxon>Hibiscus</taxon>
    </lineage>
</organism>
<dbReference type="PROSITE" id="PS00108">
    <property type="entry name" value="PROTEIN_KINASE_ST"/>
    <property type="match status" value="1"/>
</dbReference>
<dbReference type="Gene3D" id="1.10.510.10">
    <property type="entry name" value="Transferase(Phosphotransferase) domain 1"/>
    <property type="match status" value="1"/>
</dbReference>
<dbReference type="GO" id="GO:0005524">
    <property type="term" value="F:ATP binding"/>
    <property type="evidence" value="ECO:0007669"/>
    <property type="project" value="UniProtKB-KW"/>
</dbReference>
<dbReference type="InterPro" id="IPR008271">
    <property type="entry name" value="Ser/Thr_kinase_AS"/>
</dbReference>
<dbReference type="InterPro" id="IPR045874">
    <property type="entry name" value="LRK10/LRL21-25-like"/>
</dbReference>
<dbReference type="GO" id="GO:0016020">
    <property type="term" value="C:membrane"/>
    <property type="evidence" value="ECO:0007669"/>
    <property type="project" value="UniProtKB-SubCell"/>
</dbReference>
<keyword evidence="17" id="KW-1185">Reference proteome</keyword>
<dbReference type="InterPro" id="IPR000719">
    <property type="entry name" value="Prot_kinase_dom"/>
</dbReference>
<evidence type="ECO:0000256" key="11">
    <source>
        <dbReference type="ARBA" id="ARBA00023136"/>
    </source>
</evidence>
<keyword evidence="12" id="KW-0325">Glycoprotein</keyword>
<dbReference type="EMBL" id="VEPZ02001047">
    <property type="protein sequence ID" value="KAE8698206.1"/>
    <property type="molecule type" value="Genomic_DNA"/>
</dbReference>
<keyword evidence="4" id="KW-0808">Transferase</keyword>
<evidence type="ECO:0000259" key="15">
    <source>
        <dbReference type="PROSITE" id="PS50011"/>
    </source>
</evidence>
<keyword evidence="10" id="KW-1133">Transmembrane helix</keyword>
<dbReference type="SMART" id="SM00220">
    <property type="entry name" value="S_TKc"/>
    <property type="match status" value="1"/>
</dbReference>
<keyword evidence="5" id="KW-0812">Transmembrane</keyword>
<dbReference type="GO" id="GO:0004674">
    <property type="term" value="F:protein serine/threonine kinase activity"/>
    <property type="evidence" value="ECO:0007669"/>
    <property type="project" value="UniProtKB-KW"/>
</dbReference>
<dbReference type="InterPro" id="IPR011009">
    <property type="entry name" value="Kinase-like_dom_sf"/>
</dbReference>
<name>A0A6A3A313_HIBSY</name>
<dbReference type="FunFam" id="1.10.510.10:FF:001023">
    <property type="entry name" value="Os07g0541700 protein"/>
    <property type="match status" value="1"/>
</dbReference>
<keyword evidence="11" id="KW-0472">Membrane</keyword>
<dbReference type="PROSITE" id="PS50011">
    <property type="entry name" value="PROTEIN_KINASE_DOM"/>
    <property type="match status" value="1"/>
</dbReference>
<evidence type="ECO:0000256" key="3">
    <source>
        <dbReference type="ARBA" id="ARBA00022527"/>
    </source>
</evidence>
<sequence length="248" mass="27780">MEVFAKGSYPTTILLPSKCSVLPKETAKSSSMKLLASVERRDLNSVRGRAAFIAVADITDVIAIITDVAVGGKRALIYEFMSNGSLEKFIYGMISDDDGRVLTVEDLYQITIEIARGLEYLHLGCNTRILHFDIKPHNILLDHEFHLKISDFGLAKLCRGTYTVVSMIEARGTIGYIAPEVFCRNIGSISHKSDVYSYGMMILEMARGRKNLDVGVHEKSEIYFPHWIHQILEQGNIEPELLGLLNEE</sequence>
<keyword evidence="3" id="KW-0723">Serine/threonine-protein kinase</keyword>
<evidence type="ECO:0000256" key="12">
    <source>
        <dbReference type="ARBA" id="ARBA00023180"/>
    </source>
</evidence>
<comment type="caution">
    <text evidence="16">The sequence shown here is derived from an EMBL/GenBank/DDBJ whole genome shotgun (WGS) entry which is preliminary data.</text>
</comment>
<dbReference type="AlphaFoldDB" id="A0A6A3A313"/>
<dbReference type="SUPFAM" id="SSF56112">
    <property type="entry name" value="Protein kinase-like (PK-like)"/>
    <property type="match status" value="1"/>
</dbReference>
<dbReference type="Proteomes" id="UP000436088">
    <property type="component" value="Unassembled WGS sequence"/>
</dbReference>
<comment type="catalytic activity">
    <reaction evidence="13">
        <text>L-threonyl-[protein] + ATP = O-phospho-L-threonyl-[protein] + ADP + H(+)</text>
        <dbReference type="Rhea" id="RHEA:46608"/>
        <dbReference type="Rhea" id="RHEA-COMP:11060"/>
        <dbReference type="Rhea" id="RHEA-COMP:11605"/>
        <dbReference type="ChEBI" id="CHEBI:15378"/>
        <dbReference type="ChEBI" id="CHEBI:30013"/>
        <dbReference type="ChEBI" id="CHEBI:30616"/>
        <dbReference type="ChEBI" id="CHEBI:61977"/>
        <dbReference type="ChEBI" id="CHEBI:456216"/>
        <dbReference type="EC" id="2.7.11.1"/>
    </reaction>
</comment>
<evidence type="ECO:0000256" key="5">
    <source>
        <dbReference type="ARBA" id="ARBA00022692"/>
    </source>
</evidence>
<comment type="catalytic activity">
    <reaction evidence="14">
        <text>L-seryl-[protein] + ATP = O-phospho-L-seryl-[protein] + ADP + H(+)</text>
        <dbReference type="Rhea" id="RHEA:17989"/>
        <dbReference type="Rhea" id="RHEA-COMP:9863"/>
        <dbReference type="Rhea" id="RHEA-COMP:11604"/>
        <dbReference type="ChEBI" id="CHEBI:15378"/>
        <dbReference type="ChEBI" id="CHEBI:29999"/>
        <dbReference type="ChEBI" id="CHEBI:30616"/>
        <dbReference type="ChEBI" id="CHEBI:83421"/>
        <dbReference type="ChEBI" id="CHEBI:456216"/>
        <dbReference type="EC" id="2.7.11.1"/>
    </reaction>
</comment>
<keyword evidence="6" id="KW-0732">Signal</keyword>
<evidence type="ECO:0000256" key="7">
    <source>
        <dbReference type="ARBA" id="ARBA00022741"/>
    </source>
</evidence>
<accession>A0A6A3A313</accession>
<evidence type="ECO:0000256" key="6">
    <source>
        <dbReference type="ARBA" id="ARBA00022729"/>
    </source>
</evidence>
<keyword evidence="9" id="KW-0067">ATP-binding</keyword>
<comment type="subcellular location">
    <subcellularLocation>
        <location evidence="1">Membrane</location>
        <topology evidence="1">Single-pass type I membrane protein</topology>
    </subcellularLocation>
</comment>
<dbReference type="Pfam" id="PF00069">
    <property type="entry name" value="Pkinase"/>
    <property type="match status" value="1"/>
</dbReference>
<dbReference type="EC" id="2.7.11.1" evidence="2"/>
<protein>
    <recommendedName>
        <fullName evidence="2">non-specific serine/threonine protein kinase</fullName>
        <ecNumber evidence="2">2.7.11.1</ecNumber>
    </recommendedName>
</protein>
<proteinExistence type="predicted"/>
<evidence type="ECO:0000313" key="17">
    <source>
        <dbReference type="Proteomes" id="UP000436088"/>
    </source>
</evidence>
<evidence type="ECO:0000256" key="8">
    <source>
        <dbReference type="ARBA" id="ARBA00022777"/>
    </source>
</evidence>
<reference evidence="16" key="1">
    <citation type="submission" date="2019-09" db="EMBL/GenBank/DDBJ databases">
        <title>Draft genome information of white flower Hibiscus syriacus.</title>
        <authorList>
            <person name="Kim Y.-M."/>
        </authorList>
    </citation>
    <scope>NUCLEOTIDE SEQUENCE [LARGE SCALE GENOMIC DNA]</scope>
    <source>
        <strain evidence="16">YM2019G1</strain>
    </source>
</reference>
<evidence type="ECO:0000256" key="2">
    <source>
        <dbReference type="ARBA" id="ARBA00012513"/>
    </source>
</evidence>
<evidence type="ECO:0000313" key="16">
    <source>
        <dbReference type="EMBL" id="KAE8698206.1"/>
    </source>
</evidence>
<keyword evidence="8" id="KW-0418">Kinase</keyword>
<evidence type="ECO:0000256" key="14">
    <source>
        <dbReference type="ARBA" id="ARBA00048679"/>
    </source>
</evidence>
<evidence type="ECO:0000256" key="4">
    <source>
        <dbReference type="ARBA" id="ARBA00022679"/>
    </source>
</evidence>
<evidence type="ECO:0000256" key="13">
    <source>
        <dbReference type="ARBA" id="ARBA00047899"/>
    </source>
</evidence>
<dbReference type="PANTHER" id="PTHR27009">
    <property type="entry name" value="RUST RESISTANCE KINASE LR10-RELATED"/>
    <property type="match status" value="1"/>
</dbReference>